<dbReference type="EMBL" id="JBHSWE010000001">
    <property type="protein sequence ID" value="MFC6673705.1"/>
    <property type="molecule type" value="Genomic_DNA"/>
</dbReference>
<keyword evidence="5" id="KW-1185">Reference proteome</keyword>
<evidence type="ECO:0000313" key="5">
    <source>
        <dbReference type="Proteomes" id="UP001596422"/>
    </source>
</evidence>
<dbReference type="Proteomes" id="UP001596422">
    <property type="component" value="Unassembled WGS sequence"/>
</dbReference>
<accession>A0ABW2A8L3</accession>
<comment type="catalytic activity">
    <reaction evidence="1">
        <text>AMP + H2O = D-ribose 5-phosphate + adenine</text>
        <dbReference type="Rhea" id="RHEA:20129"/>
        <dbReference type="ChEBI" id="CHEBI:15377"/>
        <dbReference type="ChEBI" id="CHEBI:16708"/>
        <dbReference type="ChEBI" id="CHEBI:78346"/>
        <dbReference type="ChEBI" id="CHEBI:456215"/>
        <dbReference type="EC" id="3.2.2.4"/>
    </reaction>
</comment>
<dbReference type="SUPFAM" id="SSF102405">
    <property type="entry name" value="MCP/YpsA-like"/>
    <property type="match status" value="1"/>
</dbReference>
<protein>
    <recommendedName>
        <fullName evidence="3">Cytokinin riboside 5'-monophosphate phosphoribohydrolase</fullName>
        <ecNumber evidence="3">3.2.2.n1</ecNumber>
    </recommendedName>
</protein>
<keyword evidence="3" id="KW-0378">Hydrolase</keyword>
<evidence type="ECO:0000256" key="1">
    <source>
        <dbReference type="ARBA" id="ARBA00000274"/>
    </source>
</evidence>
<evidence type="ECO:0000256" key="2">
    <source>
        <dbReference type="ARBA" id="ARBA00006763"/>
    </source>
</evidence>
<dbReference type="InterPro" id="IPR005269">
    <property type="entry name" value="LOG"/>
</dbReference>
<dbReference type="Pfam" id="PF03641">
    <property type="entry name" value="Lysine_decarbox"/>
    <property type="match status" value="1"/>
</dbReference>
<dbReference type="PANTHER" id="PTHR31223">
    <property type="entry name" value="LOG FAMILY PROTEIN YJL055W"/>
    <property type="match status" value="1"/>
</dbReference>
<dbReference type="EC" id="3.2.2.n1" evidence="3"/>
<organism evidence="4 5">
    <name type="scientific">Marinobacterium aestuariivivens</name>
    <dbReference type="NCBI Taxonomy" id="1698799"/>
    <lineage>
        <taxon>Bacteria</taxon>
        <taxon>Pseudomonadati</taxon>
        <taxon>Pseudomonadota</taxon>
        <taxon>Gammaproteobacteria</taxon>
        <taxon>Oceanospirillales</taxon>
        <taxon>Oceanospirillaceae</taxon>
        <taxon>Marinobacterium</taxon>
    </lineage>
</organism>
<evidence type="ECO:0000313" key="4">
    <source>
        <dbReference type="EMBL" id="MFC6673705.1"/>
    </source>
</evidence>
<dbReference type="NCBIfam" id="TIGR00730">
    <property type="entry name" value="Rossman fold protein, TIGR00730 family"/>
    <property type="match status" value="1"/>
</dbReference>
<comment type="caution">
    <text evidence="4">The sequence shown here is derived from an EMBL/GenBank/DDBJ whole genome shotgun (WGS) entry which is preliminary data.</text>
</comment>
<dbReference type="RefSeq" id="WP_379912310.1">
    <property type="nucleotide sequence ID" value="NZ_JBHSWE010000001.1"/>
</dbReference>
<evidence type="ECO:0000256" key="3">
    <source>
        <dbReference type="RuleBase" id="RU363015"/>
    </source>
</evidence>
<keyword evidence="3" id="KW-0203">Cytokinin biosynthesis</keyword>
<dbReference type="InterPro" id="IPR031100">
    <property type="entry name" value="LOG_fam"/>
</dbReference>
<reference evidence="5" key="1">
    <citation type="journal article" date="2019" name="Int. J. Syst. Evol. Microbiol.">
        <title>The Global Catalogue of Microorganisms (GCM) 10K type strain sequencing project: providing services to taxonomists for standard genome sequencing and annotation.</title>
        <authorList>
            <consortium name="The Broad Institute Genomics Platform"/>
            <consortium name="The Broad Institute Genome Sequencing Center for Infectious Disease"/>
            <person name="Wu L."/>
            <person name="Ma J."/>
        </authorList>
    </citation>
    <scope>NUCLEOTIDE SEQUENCE [LARGE SCALE GENOMIC DNA]</scope>
    <source>
        <strain evidence="5">NBRC 111756</strain>
    </source>
</reference>
<comment type="similarity">
    <text evidence="2 3">Belongs to the LOG family.</text>
</comment>
<gene>
    <name evidence="4" type="ORF">ACFQDL_29170</name>
</gene>
<dbReference type="PANTHER" id="PTHR31223:SF70">
    <property type="entry name" value="LOG FAMILY PROTEIN YJL055W"/>
    <property type="match status" value="1"/>
</dbReference>
<dbReference type="Gene3D" id="3.40.50.450">
    <property type="match status" value="1"/>
</dbReference>
<proteinExistence type="inferred from homology"/>
<sequence>MLPKGLAERELAHPELTELRMVETMHQRKAMMSDLADGFIALPGGVGTFEEIFEIWCWGQLGLHSKPFGLLNIDGYYDKLMEFVLHSREEGFVRPQYVEMLLMASEAETLLGAFESYEAPADKWS</sequence>
<name>A0ABW2A8L3_9GAMM</name>